<dbReference type="GO" id="GO:0032273">
    <property type="term" value="P:positive regulation of protein polymerization"/>
    <property type="evidence" value="ECO:0007669"/>
    <property type="project" value="TreeGrafter"/>
</dbReference>
<evidence type="ECO:0000313" key="7">
    <source>
        <dbReference type="Proteomes" id="UP001438707"/>
    </source>
</evidence>
<feature type="compositionally biased region" description="Polar residues" evidence="3">
    <location>
        <begin position="352"/>
        <end position="362"/>
    </location>
</feature>
<reference evidence="6 7" key="1">
    <citation type="journal article" date="2024" name="Nat. Commun.">
        <title>Phylogenomics reveals the evolutionary origins of lichenization in chlorophyte algae.</title>
        <authorList>
            <person name="Puginier C."/>
            <person name="Libourel C."/>
            <person name="Otte J."/>
            <person name="Skaloud P."/>
            <person name="Haon M."/>
            <person name="Grisel S."/>
            <person name="Petersen M."/>
            <person name="Berrin J.G."/>
            <person name="Delaux P.M."/>
            <person name="Dal Grande F."/>
            <person name="Keller J."/>
        </authorList>
    </citation>
    <scope>NUCLEOTIDE SEQUENCE [LARGE SCALE GENOMIC DNA]</scope>
    <source>
        <strain evidence="6 7">SAG 2145</strain>
    </source>
</reference>
<feature type="region of interest" description="Disordered" evidence="3">
    <location>
        <begin position="213"/>
        <end position="302"/>
    </location>
</feature>
<accession>A0AAW1QIW7</accession>
<dbReference type="Gene3D" id="1.10.238.10">
    <property type="entry name" value="EF-hand"/>
    <property type="match status" value="3"/>
</dbReference>
<feature type="region of interest" description="Disordered" evidence="3">
    <location>
        <begin position="168"/>
        <end position="194"/>
    </location>
</feature>
<dbReference type="GO" id="GO:0005874">
    <property type="term" value="C:microtubule"/>
    <property type="evidence" value="ECO:0007669"/>
    <property type="project" value="TreeGrafter"/>
</dbReference>
<keyword evidence="2" id="KW-0106">Calcium</keyword>
<dbReference type="InterPro" id="IPR002048">
    <property type="entry name" value="EF_hand_dom"/>
</dbReference>
<dbReference type="InterPro" id="IPR011992">
    <property type="entry name" value="EF-hand-dom_pair"/>
</dbReference>
<evidence type="ECO:0000256" key="1">
    <source>
        <dbReference type="ARBA" id="ARBA00010994"/>
    </source>
</evidence>
<feature type="compositionally biased region" description="Low complexity" evidence="3">
    <location>
        <begin position="228"/>
        <end position="237"/>
    </location>
</feature>
<dbReference type="InterPro" id="IPR001660">
    <property type="entry name" value="SAM"/>
</dbReference>
<dbReference type="InterPro" id="IPR018247">
    <property type="entry name" value="EF_Hand_1_Ca_BS"/>
</dbReference>
<dbReference type="PANTHER" id="PTHR12932">
    <property type="entry name" value="P25 ALPHA-RELATED"/>
    <property type="match status" value="1"/>
</dbReference>
<dbReference type="SUPFAM" id="SSF47473">
    <property type="entry name" value="EF-hand"/>
    <property type="match status" value="3"/>
</dbReference>
<dbReference type="PROSITE" id="PS50222">
    <property type="entry name" value="EF_HAND_2"/>
    <property type="match status" value="2"/>
</dbReference>
<feature type="region of interest" description="Disordered" evidence="3">
    <location>
        <begin position="318"/>
        <end position="407"/>
    </location>
</feature>
<dbReference type="InterPro" id="IPR008907">
    <property type="entry name" value="TPP/p25"/>
</dbReference>
<gene>
    <name evidence="6" type="ORF">WJX74_008620</name>
</gene>
<dbReference type="Pfam" id="PF00536">
    <property type="entry name" value="SAM_1"/>
    <property type="match status" value="1"/>
</dbReference>
<dbReference type="GO" id="GO:0015631">
    <property type="term" value="F:tubulin binding"/>
    <property type="evidence" value="ECO:0007669"/>
    <property type="project" value="InterPro"/>
</dbReference>
<keyword evidence="7" id="KW-1185">Reference proteome</keyword>
<comment type="caution">
    <text evidence="6">The sequence shown here is derived from an EMBL/GenBank/DDBJ whole genome shotgun (WGS) entry which is preliminary data.</text>
</comment>
<evidence type="ECO:0000313" key="6">
    <source>
        <dbReference type="EMBL" id="KAK9821282.1"/>
    </source>
</evidence>
<proteinExistence type="inferred from homology"/>
<feature type="domain" description="EF-hand" evidence="5">
    <location>
        <begin position="695"/>
        <end position="730"/>
    </location>
</feature>
<evidence type="ECO:0000259" key="4">
    <source>
        <dbReference type="PROSITE" id="PS50105"/>
    </source>
</evidence>
<dbReference type="Proteomes" id="UP001438707">
    <property type="component" value="Unassembled WGS sequence"/>
</dbReference>
<dbReference type="GO" id="GO:0001578">
    <property type="term" value="P:microtubule bundle formation"/>
    <property type="evidence" value="ECO:0007669"/>
    <property type="project" value="TreeGrafter"/>
</dbReference>
<evidence type="ECO:0000259" key="5">
    <source>
        <dbReference type="PROSITE" id="PS50222"/>
    </source>
</evidence>
<feature type="domain" description="EF-hand" evidence="5">
    <location>
        <begin position="653"/>
        <end position="688"/>
    </location>
</feature>
<dbReference type="SMART" id="SM00454">
    <property type="entry name" value="SAM"/>
    <property type="match status" value="1"/>
</dbReference>
<feature type="region of interest" description="Disordered" evidence="3">
    <location>
        <begin position="1"/>
        <end position="43"/>
    </location>
</feature>
<dbReference type="Pfam" id="PF05517">
    <property type="entry name" value="p25-alpha"/>
    <property type="match status" value="2"/>
</dbReference>
<dbReference type="PROSITE" id="PS50105">
    <property type="entry name" value="SAM_DOMAIN"/>
    <property type="match status" value="1"/>
</dbReference>
<dbReference type="InterPro" id="IPR013761">
    <property type="entry name" value="SAM/pointed_sf"/>
</dbReference>
<organism evidence="6 7">
    <name type="scientific">Apatococcus lobatus</name>
    <dbReference type="NCBI Taxonomy" id="904363"/>
    <lineage>
        <taxon>Eukaryota</taxon>
        <taxon>Viridiplantae</taxon>
        <taxon>Chlorophyta</taxon>
        <taxon>core chlorophytes</taxon>
        <taxon>Trebouxiophyceae</taxon>
        <taxon>Chlorellales</taxon>
        <taxon>Chlorellaceae</taxon>
        <taxon>Apatococcus</taxon>
    </lineage>
</organism>
<dbReference type="SMART" id="SM00054">
    <property type="entry name" value="EFh"/>
    <property type="match status" value="2"/>
</dbReference>
<feature type="compositionally biased region" description="Low complexity" evidence="3">
    <location>
        <begin position="908"/>
        <end position="931"/>
    </location>
</feature>
<evidence type="ECO:0000256" key="2">
    <source>
        <dbReference type="ARBA" id="ARBA00022837"/>
    </source>
</evidence>
<dbReference type="SUPFAM" id="SSF47769">
    <property type="entry name" value="SAM/Pointed domain"/>
    <property type="match status" value="1"/>
</dbReference>
<feature type="compositionally biased region" description="Polar residues" evidence="3">
    <location>
        <begin position="318"/>
        <end position="343"/>
    </location>
</feature>
<dbReference type="EMBL" id="JALJOS010000039">
    <property type="protein sequence ID" value="KAK9821282.1"/>
    <property type="molecule type" value="Genomic_DNA"/>
</dbReference>
<comment type="similarity">
    <text evidence="1">Belongs to the TPPP family.</text>
</comment>
<feature type="compositionally biased region" description="Low complexity" evidence="3">
    <location>
        <begin position="388"/>
        <end position="407"/>
    </location>
</feature>
<feature type="region of interest" description="Disordered" evidence="3">
    <location>
        <begin position="884"/>
        <end position="963"/>
    </location>
</feature>
<dbReference type="Gene3D" id="1.10.150.50">
    <property type="entry name" value="Transcription Factor, Ets-1"/>
    <property type="match status" value="1"/>
</dbReference>
<dbReference type="PROSITE" id="PS00018">
    <property type="entry name" value="EF_HAND_1"/>
    <property type="match status" value="1"/>
</dbReference>
<feature type="compositionally biased region" description="Low complexity" evidence="3">
    <location>
        <begin position="176"/>
        <end position="190"/>
    </location>
</feature>
<dbReference type="CDD" id="cd00051">
    <property type="entry name" value="EFh"/>
    <property type="match status" value="1"/>
</dbReference>
<dbReference type="Pfam" id="PF13499">
    <property type="entry name" value="EF-hand_7"/>
    <property type="match status" value="1"/>
</dbReference>
<feature type="compositionally biased region" description="Polar residues" evidence="3">
    <location>
        <begin position="943"/>
        <end position="957"/>
    </location>
</feature>
<evidence type="ECO:0000256" key="3">
    <source>
        <dbReference type="SAM" id="MobiDB-lite"/>
    </source>
</evidence>
<dbReference type="PANTHER" id="PTHR12932:SF9">
    <property type="entry name" value="TUBULIN POLYMERIZATION-PROMOTING PROTEIN HOMOLOG"/>
    <property type="match status" value="1"/>
</dbReference>
<dbReference type="AlphaFoldDB" id="A0AAW1QIW7"/>
<sequence>MENQQQASPPKAGTTEPLQVACEESEWQPLLPSTRPGTGKTPSERVVRVAGGWEVFHPLGDEVTVCNKMGFFKSKKSISKKPVEEWGREEVQKWLNVLGMQRYEEKFRAIQGRRLLQLSAADVHQLTASKLDADLLLDAIQELRDQKPSRQSSLKDRFARSLSISSASSGQALFDPSQPNSSNISSAPSADRMPTPEIHQLREAEPAMVGTSPFAMARPSHDGPPAAPDTQQAPPAQLHHQDENAPAFPSAAFQNGGAAQSRTAENGNASNVVGLQNGARLPSEPLSHNGAAEPQQPPSATSHMISYNHLIPHSEAALQQEQQQVTTSTPQASNTGSLLTSGNVMRHEETAGQGTSPLQPTLGQHHWPPPISHPANECIQPSADLKSPARSQTSSPSRPSSPVPSLVRQSVAESLHTYLSTNQLVTDLVTYLKRLGIQGVGLVEATERSPVIGHIIGAVWDLSDMAPRAKANKANCQQLSAYTQDMLRIFELKGKQLAFLNGSILEQLLQQVEAANGIVDACTKPGWLVAMACNERSIESFVAVHNSILEILRAHRMDTMSNGRTLTFGDYHDISRPLRRFLKQLGSGSLDEGLRIARFNEKQRRELAKICDLDEQVLLRELDSAEGIPQALMETTTSCEVSEDSPSVTTVKSQGTDYRSLFWQYDKAGQGALSFEDMVNVIQDLGLLNGATPNEALNIAQMHFSKADGNKDGQISFDEFERFHQATTDAQARKNFHIIVGQQAAKDLFKIFCAFASFGTRQNLEEMDSSMLNKLCRDCKLMGRGLTTTQVELTFASVKLKGRRRINFEQFTDALSLFAEKRGQDLRAIVDLILSSHGPQAKGTQPDFVKFHDDKTTYTGVYARGGPTNVEQSQDLSAYLDRSSADVRGVKRQSSVSQNDPPPLDLRSSLGGAASPATASPATPPSISTPGHRASFSFGRVSSPATPTMRASTSSFKSPAPLSPSDQSLQAVFIQFASFGSGTGPRDAARVEMDGARLVKLCREAGLIGGKVNTTSVDIIFSKVKTKGSRKISFSQFLVALDKLAAERGWDAAEARSCVSSCMGPTHTNTTTAAAVRLHDDRSTYTGVYAKGGPSTVDKRITLESLTDRTNQPGDASSSRMNL</sequence>
<feature type="compositionally biased region" description="Polar residues" evidence="3">
    <location>
        <begin position="257"/>
        <end position="274"/>
    </location>
</feature>
<name>A0AAW1QIW7_9CHLO</name>
<protein>
    <submittedName>
        <fullName evidence="6">Uncharacterized protein</fullName>
    </submittedName>
</protein>
<feature type="domain" description="SAM" evidence="4">
    <location>
        <begin position="86"/>
        <end position="135"/>
    </location>
</feature>
<dbReference type="GO" id="GO:0046785">
    <property type="term" value="P:microtubule polymerization"/>
    <property type="evidence" value="ECO:0007669"/>
    <property type="project" value="InterPro"/>
</dbReference>
<dbReference type="GO" id="GO:0005509">
    <property type="term" value="F:calcium ion binding"/>
    <property type="evidence" value="ECO:0007669"/>
    <property type="project" value="InterPro"/>
</dbReference>